<evidence type="ECO:0000256" key="10">
    <source>
        <dbReference type="ARBA" id="ARBA00022989"/>
    </source>
</evidence>
<evidence type="ECO:0000256" key="1">
    <source>
        <dbReference type="ARBA" id="ARBA00004236"/>
    </source>
</evidence>
<feature type="domain" description="PGF-CTERM archaeal protein-sorting signal" evidence="15">
    <location>
        <begin position="879"/>
        <end position="901"/>
    </location>
</feature>
<protein>
    <submittedName>
        <fullName evidence="17">PGF-CTERM protein/surface glycoprotein</fullName>
    </submittedName>
</protein>
<evidence type="ECO:0000256" key="3">
    <source>
        <dbReference type="ARBA" id="ARBA00009327"/>
    </source>
</evidence>
<keyword evidence="12" id="KW-0325">Glycoprotein</keyword>
<keyword evidence="11 14" id="KW-0472">Membrane</keyword>
<dbReference type="NCBIfam" id="NF045517">
    <property type="entry name" value="halo_surf_dom"/>
    <property type="match status" value="1"/>
</dbReference>
<dbReference type="OrthoDB" id="325633at2157"/>
<reference evidence="18" key="1">
    <citation type="submission" date="2016-10" db="EMBL/GenBank/DDBJ databases">
        <authorList>
            <person name="Varghese N."/>
            <person name="Submissions S."/>
        </authorList>
    </citation>
    <scope>NUCLEOTIDE SEQUENCE [LARGE SCALE GENOMIC DNA]</scope>
    <source>
        <strain evidence="18">CGMCC 1.7736</strain>
    </source>
</reference>
<keyword evidence="5" id="KW-0134">Cell wall</keyword>
<dbReference type="Pfam" id="PF18204">
    <property type="entry name" value="PGF-CTERM"/>
    <property type="match status" value="1"/>
</dbReference>
<gene>
    <name evidence="17" type="ORF">SAMN04487947_1182</name>
</gene>
<feature type="compositionally biased region" description="Acidic residues" evidence="13">
    <location>
        <begin position="865"/>
        <end position="874"/>
    </location>
</feature>
<dbReference type="InterPro" id="IPR026371">
    <property type="entry name" value="PGF_CTERM"/>
</dbReference>
<feature type="domain" description="DUF7827" evidence="16">
    <location>
        <begin position="421"/>
        <end position="543"/>
    </location>
</feature>
<keyword evidence="4" id="KW-1003">Cell membrane</keyword>
<evidence type="ECO:0000256" key="2">
    <source>
        <dbReference type="ARBA" id="ARBA00004237"/>
    </source>
</evidence>
<keyword evidence="6" id="KW-0964">Secreted</keyword>
<dbReference type="GO" id="GO:0030115">
    <property type="term" value="C:S-layer"/>
    <property type="evidence" value="ECO:0007669"/>
    <property type="project" value="UniProtKB-SubCell"/>
</dbReference>
<evidence type="ECO:0000259" key="15">
    <source>
        <dbReference type="Pfam" id="PF18204"/>
    </source>
</evidence>
<evidence type="ECO:0000256" key="12">
    <source>
        <dbReference type="ARBA" id="ARBA00023180"/>
    </source>
</evidence>
<evidence type="ECO:0000313" key="18">
    <source>
        <dbReference type="Proteomes" id="UP000198531"/>
    </source>
</evidence>
<evidence type="ECO:0000256" key="4">
    <source>
        <dbReference type="ARBA" id="ARBA00022475"/>
    </source>
</evidence>
<dbReference type="EMBL" id="FOYT01000001">
    <property type="protein sequence ID" value="SFR41782.1"/>
    <property type="molecule type" value="Genomic_DNA"/>
</dbReference>
<evidence type="ECO:0000256" key="14">
    <source>
        <dbReference type="SAM" id="Phobius"/>
    </source>
</evidence>
<dbReference type="NCBIfam" id="TIGR04207">
    <property type="entry name" value="halo_sig_pep"/>
    <property type="match status" value="1"/>
</dbReference>
<dbReference type="AlphaFoldDB" id="A0A1I6GHW3"/>
<feature type="compositionally biased region" description="Low complexity" evidence="13">
    <location>
        <begin position="825"/>
        <end position="864"/>
    </location>
</feature>
<sequence>MTRKSQQFRAVVLAALMVLSVFAGTIAFTGSAAAAAADGNIDLGAGNGTQVSVEAGPSATLTTVEIGDTDPSSNSRAVVWVDENEDGYWNSSEPQVNVTTNGNGLIDVGDLDVSSLSAGTYNVSAADEPNDNAYDGMMANTTVEDQLEVTSSKAPVLQSAVHYDNDTTSSVDAEVELAFNEDVTVDELNVSVEGESSNLTQDVIDVKNGRVVATLGQVYTQDLEVTYKVTDTQGNTYSNAKTEEVDFAAVSVKADDTKNAYKGSTAAVIAGNASADVEITGTDDDNNFFRSGSTGTNSHVYTFDTTNRDLGDYEVVFDGGQIANVTIRDLGLGVSIEDLTVTNADDSVIEGTVSANAGDRPVTIELLDSDEDVQMTIGADLTGQAEYDFEFNASDLDTGNYTVLVTDNQSSVETESSSIEVSKAGKGSADIGGTGIVTEQRGDIANITVTLSNTDYATLTFGSEDVGFVSNVTVEDVNGDGQVNVLFNTHAATGVTNLANDGGKVYDVPSLEGDDDDITKADISEDVSTLLDAGEYDVEVRSGEDASDDSQGVGTLVLEERNTTSLASWTAPSGTTLEDTDDVYEAISNNNVTQDNGIAYGDLAVHQIQASGLYGAIEADGDATDVAFYDVADTGAFNFSVEQVDPGANRDPYSLILNETNTDVFADEENDTYFIVYDTDDSDIDTTERSIENDHTLEANFTVAEDEGNLADDRQTVLDEYDLVEGEHSLGEPVNVSASATQTISGETTVAPGTELSLRVRSSGDTQPSFLKTATVYVTENNTFSGTFDFSEQEVGDTFEVTVRNGPADSVSVDGNVVEGGAATETAMTETDAPDTATEAPDTATEAPDTATEAPDTATEAPDTATEEPADDTETSTGTPGFGAVVAVTALLAAALLAVRRD</sequence>
<feature type="region of interest" description="Disordered" evidence="13">
    <location>
        <begin position="825"/>
        <end position="881"/>
    </location>
</feature>
<dbReference type="STRING" id="553469.SAMN04487947_1182"/>
<proteinExistence type="inferred from homology"/>
<dbReference type="InterPro" id="IPR026452">
    <property type="entry name" value="Surf_glycop_sig_pep"/>
</dbReference>
<evidence type="ECO:0000256" key="6">
    <source>
        <dbReference type="ARBA" id="ARBA00022525"/>
    </source>
</evidence>
<accession>A0A1I6GHW3</accession>
<dbReference type="RefSeq" id="WP_089805471.1">
    <property type="nucleotide sequence ID" value="NZ_FOYT01000001.1"/>
</dbReference>
<evidence type="ECO:0000256" key="11">
    <source>
        <dbReference type="ARBA" id="ARBA00023136"/>
    </source>
</evidence>
<keyword evidence="10 14" id="KW-1133">Transmembrane helix</keyword>
<keyword evidence="7" id="KW-0701">S-layer</keyword>
<evidence type="ECO:0000256" key="7">
    <source>
        <dbReference type="ARBA" id="ARBA00022601"/>
    </source>
</evidence>
<dbReference type="Proteomes" id="UP000198531">
    <property type="component" value="Unassembled WGS sequence"/>
</dbReference>
<evidence type="ECO:0000256" key="5">
    <source>
        <dbReference type="ARBA" id="ARBA00022512"/>
    </source>
</evidence>
<dbReference type="Pfam" id="PF25162">
    <property type="entry name" value="DUF7827"/>
    <property type="match status" value="1"/>
</dbReference>
<dbReference type="GO" id="GO:0005886">
    <property type="term" value="C:plasma membrane"/>
    <property type="evidence" value="ECO:0007669"/>
    <property type="project" value="UniProtKB-SubCell"/>
</dbReference>
<keyword evidence="8 14" id="KW-0812">Transmembrane</keyword>
<evidence type="ECO:0000256" key="8">
    <source>
        <dbReference type="ARBA" id="ARBA00022692"/>
    </source>
</evidence>
<name>A0A1I6GHW3_9EURY</name>
<dbReference type="NCBIfam" id="TIGR04126">
    <property type="entry name" value="PGF_CTERM"/>
    <property type="match status" value="1"/>
</dbReference>
<feature type="transmembrane region" description="Helical" evidence="14">
    <location>
        <begin position="881"/>
        <end position="899"/>
    </location>
</feature>
<evidence type="ECO:0000313" key="17">
    <source>
        <dbReference type="EMBL" id="SFR41782.1"/>
    </source>
</evidence>
<keyword evidence="18" id="KW-1185">Reference proteome</keyword>
<evidence type="ECO:0000259" key="16">
    <source>
        <dbReference type="Pfam" id="PF25162"/>
    </source>
</evidence>
<evidence type="ECO:0000256" key="13">
    <source>
        <dbReference type="SAM" id="MobiDB-lite"/>
    </source>
</evidence>
<comment type="subcellular location">
    <subcellularLocation>
        <location evidence="1">Cell membrane</location>
    </subcellularLocation>
    <subcellularLocation>
        <location evidence="2">Secreted</location>
        <location evidence="2">Cell wall</location>
        <location evidence="2">S-layer</location>
    </subcellularLocation>
</comment>
<keyword evidence="9" id="KW-0732">Signal</keyword>
<comment type="similarity">
    <text evidence="3">Belongs to the halobacterial S-layer protein family.</text>
</comment>
<evidence type="ECO:0000256" key="9">
    <source>
        <dbReference type="ARBA" id="ARBA00022729"/>
    </source>
</evidence>
<dbReference type="InterPro" id="IPR057149">
    <property type="entry name" value="DUF7827"/>
</dbReference>
<organism evidence="17 18">
    <name type="scientific">Halogeometricum rufum</name>
    <dbReference type="NCBI Taxonomy" id="553469"/>
    <lineage>
        <taxon>Archaea</taxon>
        <taxon>Methanobacteriati</taxon>
        <taxon>Methanobacteriota</taxon>
        <taxon>Stenosarchaea group</taxon>
        <taxon>Halobacteria</taxon>
        <taxon>Halobacteriales</taxon>
        <taxon>Haloferacaceae</taxon>
        <taxon>Halogeometricum</taxon>
    </lineage>
</organism>